<organism evidence="1 2">
    <name type="scientific">Escherichia phage Av-05</name>
    <dbReference type="NCBI Taxonomy" id="1527519"/>
    <lineage>
        <taxon>Viruses</taxon>
        <taxon>Duplodnaviria</taxon>
        <taxon>Heunggongvirae</taxon>
        <taxon>Uroviricota</taxon>
        <taxon>Caudoviricetes</taxon>
        <taxon>Vequintavirinae</taxon>
        <taxon>Avunavirus</taxon>
        <taxon>Avunavirus Av05</taxon>
    </lineage>
</organism>
<dbReference type="Proteomes" id="UP000028961">
    <property type="component" value="Segment"/>
</dbReference>
<sequence length="545" mass="58884">MDYKDKVVNAEVILPDGHSIGGSGLPSQSFKLYTEDTATIKLSGNGEKATPLKGVVVVAEDENNALQAGDNGLAVKVSPAANNLLELKQGALYVTAPEINIPISPKEGNALTNITSEGEEGLYVAPTKVQGWLYDSAPGVAALPGAFGYGMTDPGAISLIANSLGDVARSAHNLHPGRYYTFTTRSEEMTGITEIIWLDNGWGNKTSQTATKLVLFFGKDGRMKYTIRGDNLSDPAVWYDLLTTKQTDIYDRTEGVVAIPGMFGFGSDFVGIDTVYFNNKAEFLTWVHNTRSGRYLVSQIYGSEPIINSNVTFSGILEVIPTGSVGVGYEENLPNVWKNLIFYGANYGDIWYTRFTTQPNNLSGWRCLDKTTDIINLQNSLNRKAPLYNPNFSGTPTVPTPSDSASGTQIANVDFVKKQVSNNTYTLSAGTVTVLDSGSQPTIEITGQSPSQVLNLGIPKAPDGQTIKSVNAVVKEIDSAQQVTLTFTMTDDSSQQASFNIPFSPQPTMKLSATSGNFSFNYGDTPSAEKRSGKIWVFYIFENNS</sequence>
<proteinExistence type="predicted"/>
<keyword evidence="2" id="KW-1185">Reference proteome</keyword>
<dbReference type="EMBL" id="KM190144">
    <property type="protein sequence ID" value="AII27621.1"/>
    <property type="molecule type" value="Genomic_DNA"/>
</dbReference>
<evidence type="ECO:0000313" key="2">
    <source>
        <dbReference type="Proteomes" id="UP000028961"/>
    </source>
</evidence>
<dbReference type="RefSeq" id="YP_009111152.1">
    <property type="nucleotide sequence ID" value="NC_025830.1"/>
</dbReference>
<evidence type="ECO:0000313" key="1">
    <source>
        <dbReference type="EMBL" id="AII27621.1"/>
    </source>
</evidence>
<dbReference type="OrthoDB" id="628at10239"/>
<gene>
    <name evidence="1" type="ORF">Av05_0078</name>
</gene>
<reference evidence="1 2" key="1">
    <citation type="journal article" date="2015" name="Genome Announc.">
        <title>Genomic Analysis of Broad-Host-Range Enterobacteriophage Av-05.</title>
        <authorList>
            <person name="Amarillas L."/>
            <person name="Lopez-Cuevas O."/>
            <person name="Leon-Felix J."/>
            <person name="Castro-Del Campo N."/>
            <person name="Gerba C.P."/>
            <person name="Chaidez C."/>
        </authorList>
    </citation>
    <scope>NUCLEOTIDE SEQUENCE [LARGE SCALE GENOMIC DNA]</scope>
</reference>
<dbReference type="KEGG" id="vg:22475419"/>
<name>A0A076G5V0_9CAUD</name>
<accession>A0A076G5V0</accession>
<protein>
    <submittedName>
        <fullName evidence="1">Tail fiber repeat family protein</fullName>
    </submittedName>
</protein>
<dbReference type="GeneID" id="22475419"/>